<organism evidence="2 3">
    <name type="scientific">Saprolegnia diclina (strain VS20)</name>
    <dbReference type="NCBI Taxonomy" id="1156394"/>
    <lineage>
        <taxon>Eukaryota</taxon>
        <taxon>Sar</taxon>
        <taxon>Stramenopiles</taxon>
        <taxon>Oomycota</taxon>
        <taxon>Saprolegniomycetes</taxon>
        <taxon>Saprolegniales</taxon>
        <taxon>Saprolegniaceae</taxon>
        <taxon>Saprolegnia</taxon>
    </lineage>
</organism>
<accession>T0QHI2</accession>
<feature type="compositionally biased region" description="Basic residues" evidence="1">
    <location>
        <begin position="1"/>
        <end position="10"/>
    </location>
</feature>
<proteinExistence type="predicted"/>
<feature type="compositionally biased region" description="Acidic residues" evidence="1">
    <location>
        <begin position="353"/>
        <end position="375"/>
    </location>
</feature>
<dbReference type="VEuPathDB" id="FungiDB:SDRG_05013"/>
<reference evidence="2 3" key="1">
    <citation type="submission" date="2012-04" db="EMBL/GenBank/DDBJ databases">
        <title>The Genome Sequence of Saprolegnia declina VS20.</title>
        <authorList>
            <consortium name="The Broad Institute Genome Sequencing Platform"/>
            <person name="Russ C."/>
            <person name="Nusbaum C."/>
            <person name="Tyler B."/>
            <person name="van West P."/>
            <person name="Dieguez-Uribeondo J."/>
            <person name="de Bruijn I."/>
            <person name="Tripathy S."/>
            <person name="Jiang R."/>
            <person name="Young S.K."/>
            <person name="Zeng Q."/>
            <person name="Gargeya S."/>
            <person name="Fitzgerald M."/>
            <person name="Haas B."/>
            <person name="Abouelleil A."/>
            <person name="Alvarado L."/>
            <person name="Arachchi H.M."/>
            <person name="Berlin A."/>
            <person name="Chapman S.B."/>
            <person name="Goldberg J."/>
            <person name="Griggs A."/>
            <person name="Gujja S."/>
            <person name="Hansen M."/>
            <person name="Howarth C."/>
            <person name="Imamovic A."/>
            <person name="Larimer J."/>
            <person name="McCowen C."/>
            <person name="Montmayeur A."/>
            <person name="Murphy C."/>
            <person name="Neiman D."/>
            <person name="Pearson M."/>
            <person name="Priest M."/>
            <person name="Roberts A."/>
            <person name="Saif S."/>
            <person name="Shea T."/>
            <person name="Sisk P."/>
            <person name="Sykes S."/>
            <person name="Wortman J."/>
            <person name="Nusbaum C."/>
            <person name="Birren B."/>
        </authorList>
    </citation>
    <scope>NUCLEOTIDE SEQUENCE [LARGE SCALE GENOMIC DNA]</scope>
    <source>
        <strain evidence="2 3">VS20</strain>
    </source>
</reference>
<dbReference type="OrthoDB" id="84848at2759"/>
<keyword evidence="3" id="KW-1185">Reference proteome</keyword>
<feature type="region of interest" description="Disordered" evidence="1">
    <location>
        <begin position="347"/>
        <end position="375"/>
    </location>
</feature>
<feature type="region of interest" description="Disordered" evidence="1">
    <location>
        <begin position="1"/>
        <end position="28"/>
    </location>
</feature>
<evidence type="ECO:0000313" key="2">
    <source>
        <dbReference type="EMBL" id="EQC37409.1"/>
    </source>
</evidence>
<dbReference type="RefSeq" id="XP_008608929.1">
    <property type="nucleotide sequence ID" value="XM_008610707.1"/>
</dbReference>
<dbReference type="EMBL" id="JH767144">
    <property type="protein sequence ID" value="EQC37409.1"/>
    <property type="molecule type" value="Genomic_DNA"/>
</dbReference>
<dbReference type="InParanoid" id="T0QHI2"/>
<dbReference type="Proteomes" id="UP000030762">
    <property type="component" value="Unassembled WGS sequence"/>
</dbReference>
<dbReference type="PANTHER" id="PTHR35213">
    <property type="entry name" value="RING-TYPE DOMAIN-CONTAINING PROTEIN-RELATED"/>
    <property type="match status" value="1"/>
</dbReference>
<dbReference type="AlphaFoldDB" id="T0QHI2"/>
<feature type="region of interest" description="Disordered" evidence="1">
    <location>
        <begin position="213"/>
        <end position="265"/>
    </location>
</feature>
<evidence type="ECO:0000256" key="1">
    <source>
        <dbReference type="SAM" id="MobiDB-lite"/>
    </source>
</evidence>
<dbReference type="GeneID" id="19945740"/>
<name>T0QHI2_SAPDV</name>
<feature type="compositionally biased region" description="Pro residues" evidence="1">
    <location>
        <begin position="12"/>
        <end position="22"/>
    </location>
</feature>
<evidence type="ECO:0000313" key="3">
    <source>
        <dbReference type="Proteomes" id="UP000030762"/>
    </source>
</evidence>
<sequence length="450" mass="50238">MAKARSKTKTKAPPPPPPPPLPRTERAGPFTPQEVVYVEQVADDFRSGLIDDVPNGTHLRQYLSMLLRCQPMRLSKRFIMSSNTLGLCIYNDKWYDGTTDKAAAKARREALRVDFEQSVLTTAPYVPPKTSKHAKKALVKLPERTLPARNKKRKAIVVSYPESEPDLGDHIGRMSIHRLLASTTKKKRRVSTQEAMHLMSFARRLRDKVAAEPPVVLFDPPPTTQRRARAKVDAEKPKRKRSHAKRRTARPWDSSSADESETETVARPWEAPYRDLKAVEFSFRKRTRSAVSYNDVLSNDDDDNELVAPPMQHALVETASHIDDERLGGGESLLVADNDHVMGTPLGAPVTDADNDTITDDDAADDNASQDEQTGDEPAFAAFAPSASDAFLTLETVDLDSFEAMDFEHNLFEKTIKMDAAMDAIEIDILTDLSSDFVELEMPSVVTWTL</sequence>
<feature type="compositionally biased region" description="Basic residues" evidence="1">
    <location>
        <begin position="237"/>
        <end position="249"/>
    </location>
</feature>
<protein>
    <submittedName>
        <fullName evidence="2">Uncharacterized protein</fullName>
    </submittedName>
</protein>
<gene>
    <name evidence="2" type="ORF">SDRG_05013</name>
</gene>
<dbReference type="OMA" id="HIGRMSI"/>